<evidence type="ECO:0000256" key="1">
    <source>
        <dbReference type="ARBA" id="ARBA00004141"/>
    </source>
</evidence>
<protein>
    <recommendedName>
        <fullName evidence="13">Taste receptor type 2</fullName>
    </recommendedName>
</protein>
<dbReference type="PANTHER" id="PTHR11394:SF34">
    <property type="entry name" value="TASTE RECEPTOR TYPE 2 MEMBER 129"/>
    <property type="match status" value="1"/>
</dbReference>
<accession>A0A8C2MKE3</accession>
<evidence type="ECO:0000256" key="13">
    <source>
        <dbReference type="RuleBase" id="RU004424"/>
    </source>
</evidence>
<reference evidence="15" key="2">
    <citation type="submission" date="2025-09" db="UniProtKB">
        <authorList>
            <consortium name="Ensembl"/>
        </authorList>
    </citation>
    <scope>IDENTIFICATION</scope>
</reference>
<evidence type="ECO:0000256" key="2">
    <source>
        <dbReference type="ARBA" id="ARBA00007376"/>
    </source>
</evidence>
<proteinExistence type="inferred from homology"/>
<name>A0A8C2MKE3_CRIGR</name>
<evidence type="ECO:0000256" key="10">
    <source>
        <dbReference type="ARBA" id="ARBA00023180"/>
    </source>
</evidence>
<dbReference type="GO" id="GO:0033038">
    <property type="term" value="F:bitter taste receptor activity"/>
    <property type="evidence" value="ECO:0007669"/>
    <property type="project" value="InterPro"/>
</dbReference>
<dbReference type="CDD" id="cd15019">
    <property type="entry name" value="7tm_TAS2R14-like"/>
    <property type="match status" value="1"/>
</dbReference>
<dbReference type="PANTHER" id="PTHR11394">
    <property type="entry name" value="TASTE RECEPTOR TYPE 2"/>
    <property type="match status" value="1"/>
</dbReference>
<dbReference type="GO" id="GO:0004930">
    <property type="term" value="F:G protein-coupled receptor activity"/>
    <property type="evidence" value="ECO:0007669"/>
    <property type="project" value="UniProtKB-KW"/>
</dbReference>
<evidence type="ECO:0000256" key="7">
    <source>
        <dbReference type="ARBA" id="ARBA00023040"/>
    </source>
</evidence>
<evidence type="ECO:0000256" key="6">
    <source>
        <dbReference type="ARBA" id="ARBA00022989"/>
    </source>
</evidence>
<evidence type="ECO:0000256" key="3">
    <source>
        <dbReference type="ARBA" id="ARBA00022480"/>
    </source>
</evidence>
<evidence type="ECO:0000313" key="16">
    <source>
        <dbReference type="Proteomes" id="UP000694386"/>
    </source>
</evidence>
<evidence type="ECO:0000313" key="15">
    <source>
        <dbReference type="Ensembl" id="ENSCGRP00001018518.1"/>
    </source>
</evidence>
<keyword evidence="11 13" id="KW-0807">Transducer</keyword>
<keyword evidence="8 13" id="KW-0472">Membrane</keyword>
<feature type="transmembrane region" description="Helical" evidence="14">
    <location>
        <begin position="262"/>
        <end position="283"/>
    </location>
</feature>
<dbReference type="Proteomes" id="UP000694386">
    <property type="component" value="Unplaced"/>
</dbReference>
<sequence length="301" mass="34554">MDDIIQSTLIFIVIVEIVLGCLGNGFIALVNCLEWVKRRKISTVNQLLTALAFSRIALLLTVLTALSVSIRYSDMVMTRRVIKLINFHLIFSNHFSMWLAACLSLFYFLKIANFSNTIFVYLKTRVNQVVSGTLLMSLALLFLNTLLINSYIDAQMGRYRGYLLYDFSSNSSAEFFRAILIINDGIFTTIPFTLSQLTFLLLIFSLWRHHKKMKKHGQRGRDARANAHIKALQTMITYALLCAIFFLALFMQIWRTELMNIIYIRLCQIAAAAFPSGHSCVLIHGNTKLRQAFLSVLWWVR</sequence>
<evidence type="ECO:0000256" key="5">
    <source>
        <dbReference type="ARBA" id="ARBA00022692"/>
    </source>
</evidence>
<dbReference type="Pfam" id="PF05296">
    <property type="entry name" value="TAS2R"/>
    <property type="match status" value="1"/>
</dbReference>
<feature type="transmembrane region" description="Helical" evidence="14">
    <location>
        <begin position="228"/>
        <end position="250"/>
    </location>
</feature>
<evidence type="ECO:0000256" key="4">
    <source>
        <dbReference type="ARBA" id="ARBA00022606"/>
    </source>
</evidence>
<keyword evidence="9 13" id="KW-0675">Receptor</keyword>
<keyword evidence="5 13" id="KW-0812">Transmembrane</keyword>
<dbReference type="AlphaFoldDB" id="A0A8C2MKE3"/>
<evidence type="ECO:0000256" key="8">
    <source>
        <dbReference type="ARBA" id="ARBA00023136"/>
    </source>
</evidence>
<dbReference type="Gene3D" id="1.20.1070.10">
    <property type="entry name" value="Rhodopsin 7-helix transmembrane proteins"/>
    <property type="match status" value="1"/>
</dbReference>
<comment type="similarity">
    <text evidence="2 12">Belongs to the G-protein coupled receptor T2R family.</text>
</comment>
<feature type="transmembrane region" description="Helical" evidence="14">
    <location>
        <begin position="129"/>
        <end position="150"/>
    </location>
</feature>
<dbReference type="Ensembl" id="ENSCGRT00001022762.1">
    <property type="protein sequence ID" value="ENSCGRP00001018518.1"/>
    <property type="gene ID" value="ENSCGRG00001018240.1"/>
</dbReference>
<reference evidence="15" key="1">
    <citation type="submission" date="2025-08" db="UniProtKB">
        <authorList>
            <consortium name="Ensembl"/>
        </authorList>
    </citation>
    <scope>IDENTIFICATION</scope>
</reference>
<dbReference type="FunFam" id="1.20.1070.10:FF:000042">
    <property type="entry name" value="Taste receptor type 2 member 7"/>
    <property type="match status" value="1"/>
</dbReference>
<evidence type="ECO:0000256" key="12">
    <source>
        <dbReference type="RuleBase" id="RU004423"/>
    </source>
</evidence>
<dbReference type="GO" id="GO:0016020">
    <property type="term" value="C:membrane"/>
    <property type="evidence" value="ECO:0007669"/>
    <property type="project" value="UniProtKB-SubCell"/>
</dbReference>
<gene>
    <name evidence="15" type="primary">LOC113837128</name>
</gene>
<dbReference type="SUPFAM" id="SSF81321">
    <property type="entry name" value="Family A G protein-coupled receptor-like"/>
    <property type="match status" value="1"/>
</dbReference>
<organism evidence="15 16">
    <name type="scientific">Cricetulus griseus</name>
    <name type="common">Chinese hamster</name>
    <name type="synonym">Cricetulus barabensis griseus</name>
    <dbReference type="NCBI Taxonomy" id="10029"/>
    <lineage>
        <taxon>Eukaryota</taxon>
        <taxon>Metazoa</taxon>
        <taxon>Chordata</taxon>
        <taxon>Craniata</taxon>
        <taxon>Vertebrata</taxon>
        <taxon>Euteleostomi</taxon>
        <taxon>Mammalia</taxon>
        <taxon>Eutheria</taxon>
        <taxon>Euarchontoglires</taxon>
        <taxon>Glires</taxon>
        <taxon>Rodentia</taxon>
        <taxon>Myomorpha</taxon>
        <taxon>Muroidea</taxon>
        <taxon>Cricetidae</taxon>
        <taxon>Cricetinae</taxon>
        <taxon>Cricetulus</taxon>
    </lineage>
</organism>
<dbReference type="OMA" id="MWLAACL"/>
<feature type="transmembrane region" description="Helical" evidence="14">
    <location>
        <begin position="9"/>
        <end position="30"/>
    </location>
</feature>
<keyword evidence="7 13" id="KW-0297">G-protein coupled receptor</keyword>
<feature type="transmembrane region" description="Helical" evidence="14">
    <location>
        <begin position="186"/>
        <end position="207"/>
    </location>
</feature>
<feature type="transmembrane region" description="Helical" evidence="14">
    <location>
        <begin position="50"/>
        <end position="72"/>
    </location>
</feature>
<dbReference type="InterPro" id="IPR007960">
    <property type="entry name" value="TAS2R"/>
</dbReference>
<keyword evidence="3 13" id="KW-0919">Taste</keyword>
<keyword evidence="6 14" id="KW-1133">Transmembrane helix</keyword>
<keyword evidence="10" id="KW-0325">Glycoprotein</keyword>
<keyword evidence="4 13" id="KW-0716">Sensory transduction</keyword>
<evidence type="ECO:0000256" key="11">
    <source>
        <dbReference type="ARBA" id="ARBA00023224"/>
    </source>
</evidence>
<feature type="transmembrane region" description="Helical" evidence="14">
    <location>
        <begin position="84"/>
        <end position="109"/>
    </location>
</feature>
<evidence type="ECO:0000256" key="9">
    <source>
        <dbReference type="ARBA" id="ARBA00023170"/>
    </source>
</evidence>
<comment type="subcellular location">
    <subcellularLocation>
        <location evidence="1 13">Membrane</location>
        <topology evidence="1 13">Multi-pass membrane protein</topology>
    </subcellularLocation>
</comment>
<evidence type="ECO:0000256" key="14">
    <source>
        <dbReference type="SAM" id="Phobius"/>
    </source>
</evidence>